<evidence type="ECO:0000313" key="1">
    <source>
        <dbReference type="EMBL" id="NIJ24803.1"/>
    </source>
</evidence>
<organism evidence="1 2">
    <name type="scientific">Sphingomonas japonica</name>
    <dbReference type="NCBI Taxonomy" id="511662"/>
    <lineage>
        <taxon>Bacteria</taxon>
        <taxon>Pseudomonadati</taxon>
        <taxon>Pseudomonadota</taxon>
        <taxon>Alphaproteobacteria</taxon>
        <taxon>Sphingomonadales</taxon>
        <taxon>Sphingomonadaceae</taxon>
        <taxon>Sphingomonas</taxon>
    </lineage>
</organism>
<proteinExistence type="predicted"/>
<sequence length="89" mass="9758">MNAHTTIALSAPALRLKRELATVREIISVHERLGLHRDPLRYIESDDYADLLDAIGALTECDALVEQAGTIRAANAVSGYDWKVAEGVR</sequence>
<accession>A0ABX0U2K1</accession>
<comment type="caution">
    <text evidence="1">The sequence shown here is derived from an EMBL/GenBank/DDBJ whole genome shotgun (WGS) entry which is preliminary data.</text>
</comment>
<evidence type="ECO:0000313" key="2">
    <source>
        <dbReference type="Proteomes" id="UP000788153"/>
    </source>
</evidence>
<dbReference type="Proteomes" id="UP000788153">
    <property type="component" value="Unassembled WGS sequence"/>
</dbReference>
<keyword evidence="2" id="KW-1185">Reference proteome</keyword>
<dbReference type="EMBL" id="JAASQP010000001">
    <property type="protein sequence ID" value="NIJ24803.1"/>
    <property type="molecule type" value="Genomic_DNA"/>
</dbReference>
<reference evidence="1 2" key="1">
    <citation type="submission" date="2020-03" db="EMBL/GenBank/DDBJ databases">
        <title>Genomic Encyclopedia of Type Strains, Phase IV (KMG-IV): sequencing the most valuable type-strain genomes for metagenomic binning, comparative biology and taxonomic classification.</title>
        <authorList>
            <person name="Goeker M."/>
        </authorList>
    </citation>
    <scope>NUCLEOTIDE SEQUENCE [LARGE SCALE GENOMIC DNA]</scope>
    <source>
        <strain evidence="1 2">DSM 22753</strain>
    </source>
</reference>
<name>A0ABX0U2K1_9SPHN</name>
<gene>
    <name evidence="1" type="ORF">FHT01_002345</name>
</gene>
<dbReference type="RefSeq" id="WP_140047204.1">
    <property type="nucleotide sequence ID" value="NZ_BAAAEV010000001.1"/>
</dbReference>
<protein>
    <submittedName>
        <fullName evidence="1">Uncharacterized protein</fullName>
    </submittedName>
</protein>